<accession>A0A7V5LIV5</accession>
<evidence type="ECO:0000313" key="2">
    <source>
        <dbReference type="EMBL" id="HHE54851.1"/>
    </source>
</evidence>
<reference evidence="2" key="1">
    <citation type="journal article" date="2020" name="mSystems">
        <title>Genome- and Community-Level Interaction Insights into Carbon Utilization and Element Cycling Functions of Hydrothermarchaeota in Hydrothermal Sediment.</title>
        <authorList>
            <person name="Zhou Z."/>
            <person name="Liu Y."/>
            <person name="Xu W."/>
            <person name="Pan J."/>
            <person name="Luo Z.H."/>
            <person name="Li M."/>
        </authorList>
    </citation>
    <scope>NUCLEOTIDE SEQUENCE [LARGE SCALE GENOMIC DNA]</scope>
    <source>
        <strain evidence="2">HyVt-76</strain>
    </source>
</reference>
<gene>
    <name evidence="2" type="ORF">ENL21_03650</name>
</gene>
<protein>
    <submittedName>
        <fullName evidence="2">GIY-YIG nuclease family protein</fullName>
    </submittedName>
</protein>
<dbReference type="PROSITE" id="PS50164">
    <property type="entry name" value="GIY_YIG"/>
    <property type="match status" value="1"/>
</dbReference>
<name>A0A7V5LIV5_CALAY</name>
<feature type="domain" description="GIY-YIG" evidence="1">
    <location>
        <begin position="1"/>
        <end position="77"/>
    </location>
</feature>
<dbReference type="AlphaFoldDB" id="A0A7V5LIV5"/>
<dbReference type="CDD" id="cd10449">
    <property type="entry name" value="GIY-YIG_SLX1_like"/>
    <property type="match status" value="1"/>
</dbReference>
<dbReference type="SUPFAM" id="SSF82771">
    <property type="entry name" value="GIY-YIG endonuclease"/>
    <property type="match status" value="1"/>
</dbReference>
<dbReference type="Proteomes" id="UP000886111">
    <property type="component" value="Unassembled WGS sequence"/>
</dbReference>
<dbReference type="Gene3D" id="3.40.1440.10">
    <property type="entry name" value="GIY-YIG endonuclease"/>
    <property type="match status" value="1"/>
</dbReference>
<dbReference type="EMBL" id="DRTD01000264">
    <property type="protein sequence ID" value="HHE54851.1"/>
    <property type="molecule type" value="Genomic_DNA"/>
</dbReference>
<dbReference type="InterPro" id="IPR000305">
    <property type="entry name" value="GIY-YIG_endonuc"/>
</dbReference>
<proteinExistence type="predicted"/>
<dbReference type="InterPro" id="IPR035901">
    <property type="entry name" value="GIY-YIG_endonuc_sf"/>
</dbReference>
<sequence>MVYYLYILYSASLDRYYIGISHDPEERLQYHNSFPSGWTLRGRPWKLVFKKCFANKATAQYWERFIKQQKKRSLIEKIIRVEFHWEK</sequence>
<evidence type="ECO:0000259" key="1">
    <source>
        <dbReference type="PROSITE" id="PS50164"/>
    </source>
</evidence>
<comment type="caution">
    <text evidence="2">The sequence shown here is derived from an EMBL/GenBank/DDBJ whole genome shotgun (WGS) entry which is preliminary data.</text>
</comment>
<dbReference type="Pfam" id="PF01541">
    <property type="entry name" value="GIY-YIG"/>
    <property type="match status" value="1"/>
</dbReference>
<organism evidence="2">
    <name type="scientific">Caldithrix abyssi</name>
    <dbReference type="NCBI Taxonomy" id="187145"/>
    <lineage>
        <taxon>Bacteria</taxon>
        <taxon>Pseudomonadati</taxon>
        <taxon>Calditrichota</taxon>
        <taxon>Calditrichia</taxon>
        <taxon>Calditrichales</taxon>
        <taxon>Calditrichaceae</taxon>
        <taxon>Caldithrix</taxon>
    </lineage>
</organism>